<feature type="region of interest" description="Disordered" evidence="1">
    <location>
        <begin position="163"/>
        <end position="196"/>
    </location>
</feature>
<dbReference type="AlphaFoldDB" id="A0A284RE43"/>
<feature type="region of interest" description="Disordered" evidence="1">
    <location>
        <begin position="1"/>
        <end position="62"/>
    </location>
</feature>
<name>A0A284RE43_ARMOS</name>
<feature type="region of interest" description="Disordered" evidence="1">
    <location>
        <begin position="81"/>
        <end position="115"/>
    </location>
</feature>
<feature type="compositionally biased region" description="Pro residues" evidence="1">
    <location>
        <begin position="378"/>
        <end position="389"/>
    </location>
</feature>
<feature type="compositionally biased region" description="Polar residues" evidence="1">
    <location>
        <begin position="32"/>
        <end position="42"/>
    </location>
</feature>
<feature type="compositionally biased region" description="Gly residues" evidence="1">
    <location>
        <begin position="346"/>
        <end position="358"/>
    </location>
</feature>
<evidence type="ECO:0000256" key="1">
    <source>
        <dbReference type="SAM" id="MobiDB-lite"/>
    </source>
</evidence>
<protein>
    <submittedName>
        <fullName evidence="2">Uncharacterized protein</fullName>
    </submittedName>
</protein>
<feature type="region of interest" description="Disordered" evidence="1">
    <location>
        <begin position="290"/>
        <end position="389"/>
    </location>
</feature>
<dbReference type="EMBL" id="FUEG01000007">
    <property type="protein sequence ID" value="SJL07033.1"/>
    <property type="molecule type" value="Genomic_DNA"/>
</dbReference>
<proteinExistence type="predicted"/>
<reference evidence="3" key="1">
    <citation type="journal article" date="2017" name="Nat. Ecol. Evol.">
        <title>Genome expansion and lineage-specific genetic innovations in the forest pathogenic fungi Armillaria.</title>
        <authorList>
            <person name="Sipos G."/>
            <person name="Prasanna A.N."/>
            <person name="Walter M.C."/>
            <person name="O'Connor E."/>
            <person name="Balint B."/>
            <person name="Krizsan K."/>
            <person name="Kiss B."/>
            <person name="Hess J."/>
            <person name="Varga T."/>
            <person name="Slot J."/>
            <person name="Riley R."/>
            <person name="Boka B."/>
            <person name="Rigling D."/>
            <person name="Barry K."/>
            <person name="Lee J."/>
            <person name="Mihaltcheva S."/>
            <person name="LaButti K."/>
            <person name="Lipzen A."/>
            <person name="Waldron R."/>
            <person name="Moloney N.M."/>
            <person name="Sperisen C."/>
            <person name="Kredics L."/>
            <person name="Vagvoelgyi C."/>
            <person name="Patrignani A."/>
            <person name="Fitzpatrick D."/>
            <person name="Nagy I."/>
            <person name="Doyle S."/>
            <person name="Anderson J.B."/>
            <person name="Grigoriev I.V."/>
            <person name="Gueldener U."/>
            <person name="Muensterkoetter M."/>
            <person name="Nagy L.G."/>
        </authorList>
    </citation>
    <scope>NUCLEOTIDE SEQUENCE [LARGE SCALE GENOMIC DNA]</scope>
    <source>
        <strain evidence="3">C18/9</strain>
    </source>
</reference>
<feature type="compositionally biased region" description="Low complexity" evidence="1">
    <location>
        <begin position="1"/>
        <end position="19"/>
    </location>
</feature>
<evidence type="ECO:0000313" key="2">
    <source>
        <dbReference type="EMBL" id="SJL07033.1"/>
    </source>
</evidence>
<feature type="compositionally biased region" description="Polar residues" evidence="1">
    <location>
        <begin position="49"/>
        <end position="61"/>
    </location>
</feature>
<organism evidence="2 3">
    <name type="scientific">Armillaria ostoyae</name>
    <name type="common">Armillaria root rot fungus</name>
    <dbReference type="NCBI Taxonomy" id="47428"/>
    <lineage>
        <taxon>Eukaryota</taxon>
        <taxon>Fungi</taxon>
        <taxon>Dikarya</taxon>
        <taxon>Basidiomycota</taxon>
        <taxon>Agaricomycotina</taxon>
        <taxon>Agaricomycetes</taxon>
        <taxon>Agaricomycetidae</taxon>
        <taxon>Agaricales</taxon>
        <taxon>Marasmiineae</taxon>
        <taxon>Physalacriaceae</taxon>
        <taxon>Armillaria</taxon>
    </lineage>
</organism>
<dbReference type="Proteomes" id="UP000219338">
    <property type="component" value="Unassembled WGS sequence"/>
</dbReference>
<gene>
    <name evidence="2" type="ORF">ARMOST_10376</name>
</gene>
<keyword evidence="3" id="KW-1185">Reference proteome</keyword>
<dbReference type="OrthoDB" id="10533254at2759"/>
<sequence>MASSSTQQTHGTQEQETGTPSTRHTMEAGPSCTVTETLSQSPYPLRSPSVASRTSQTSYEKTTFLARARATTKALLRRHTLPAHLEDDPPQTVRAPVPQLPPFESPDREWSSRLKKTSRLHDTGYLVSSLMGMDPQATMRPFTEGHLSPIMLGLILSPTPKSPVLQQPTIPMSPALSPRYEPGAPPTELPEESHPLPPPQVLAMDLDEAIWRFLTNRLAVPPPVLRNATIDDLFHHFTHSLLEDPTWLLMTAGRDYMYFTNIRQIGVEYILREETAVYATSTWNRVHPWNERMTVPPGYDPNLAESPKPMTLTPEIPPRHANVPEYPSRPPSHEGRPIGRHPMGGQHAGGADPGGDQGGHVEPPDLADPELRSLPWGPNAPMPPNPPDP</sequence>
<evidence type="ECO:0000313" key="3">
    <source>
        <dbReference type="Proteomes" id="UP000219338"/>
    </source>
</evidence>
<accession>A0A284RE43</accession>